<keyword evidence="2" id="KW-1185">Reference proteome</keyword>
<dbReference type="OrthoDB" id="2685635at2759"/>
<evidence type="ECO:0000313" key="2">
    <source>
        <dbReference type="Proteomes" id="UP000053989"/>
    </source>
</evidence>
<name>A0A0C3CUB6_9AGAM</name>
<organism evidence="1 2">
    <name type="scientific">Scleroderma citrinum Foug A</name>
    <dbReference type="NCBI Taxonomy" id="1036808"/>
    <lineage>
        <taxon>Eukaryota</taxon>
        <taxon>Fungi</taxon>
        <taxon>Dikarya</taxon>
        <taxon>Basidiomycota</taxon>
        <taxon>Agaricomycotina</taxon>
        <taxon>Agaricomycetes</taxon>
        <taxon>Agaricomycetidae</taxon>
        <taxon>Boletales</taxon>
        <taxon>Sclerodermatineae</taxon>
        <taxon>Sclerodermataceae</taxon>
        <taxon>Scleroderma</taxon>
    </lineage>
</organism>
<protein>
    <submittedName>
        <fullName evidence="1">Uncharacterized protein</fullName>
    </submittedName>
</protein>
<reference evidence="2" key="2">
    <citation type="submission" date="2015-01" db="EMBL/GenBank/DDBJ databases">
        <title>Evolutionary Origins and Diversification of the Mycorrhizal Mutualists.</title>
        <authorList>
            <consortium name="DOE Joint Genome Institute"/>
            <consortium name="Mycorrhizal Genomics Consortium"/>
            <person name="Kohler A."/>
            <person name="Kuo A."/>
            <person name="Nagy L.G."/>
            <person name="Floudas D."/>
            <person name="Copeland A."/>
            <person name="Barry K.W."/>
            <person name="Cichocki N."/>
            <person name="Veneault-Fourrey C."/>
            <person name="LaButti K."/>
            <person name="Lindquist E.A."/>
            <person name="Lipzen A."/>
            <person name="Lundell T."/>
            <person name="Morin E."/>
            <person name="Murat C."/>
            <person name="Riley R."/>
            <person name="Ohm R."/>
            <person name="Sun H."/>
            <person name="Tunlid A."/>
            <person name="Henrissat B."/>
            <person name="Grigoriev I.V."/>
            <person name="Hibbett D.S."/>
            <person name="Martin F."/>
        </authorList>
    </citation>
    <scope>NUCLEOTIDE SEQUENCE [LARGE SCALE GENOMIC DNA]</scope>
    <source>
        <strain evidence="2">Foug A</strain>
    </source>
</reference>
<evidence type="ECO:0000313" key="1">
    <source>
        <dbReference type="EMBL" id="KIM52125.1"/>
    </source>
</evidence>
<dbReference type="Proteomes" id="UP000053989">
    <property type="component" value="Unassembled WGS sequence"/>
</dbReference>
<dbReference type="HOGENOM" id="CLU_046434_1_0_1"/>
<dbReference type="AlphaFoldDB" id="A0A0C3CUB6"/>
<proteinExistence type="predicted"/>
<accession>A0A0C3CUB6</accession>
<dbReference type="InParanoid" id="A0A0C3CUB6"/>
<sequence length="228" mass="25226">MEKVTWAHKGWANRLVDSASEVATLTTIVRIDGNNFWIVSDRAYDRPSTVWKELADVKLSCAVCAPDLQLVKADYDQVSALSHSRCLAGTILNSASQPLGDAEEPSAVSDEFAIANWPLMHEETCLELMALAATHRIVLLPVYDVKGDLIRPEAYWCSLEYAIVELHFGLTHWGIAGKKGSPATDVFVAEVDIIRVLVLPRTLSMARKRVVCMHLDLNTPVSKKVWVG</sequence>
<reference evidence="1 2" key="1">
    <citation type="submission" date="2014-04" db="EMBL/GenBank/DDBJ databases">
        <authorList>
            <consortium name="DOE Joint Genome Institute"/>
            <person name="Kuo A."/>
            <person name="Kohler A."/>
            <person name="Nagy L.G."/>
            <person name="Floudas D."/>
            <person name="Copeland A."/>
            <person name="Barry K.W."/>
            <person name="Cichocki N."/>
            <person name="Veneault-Fourrey C."/>
            <person name="LaButti K."/>
            <person name="Lindquist E.A."/>
            <person name="Lipzen A."/>
            <person name="Lundell T."/>
            <person name="Morin E."/>
            <person name="Murat C."/>
            <person name="Sun H."/>
            <person name="Tunlid A."/>
            <person name="Henrissat B."/>
            <person name="Grigoriev I.V."/>
            <person name="Hibbett D.S."/>
            <person name="Martin F."/>
            <person name="Nordberg H.P."/>
            <person name="Cantor M.N."/>
            <person name="Hua S.X."/>
        </authorList>
    </citation>
    <scope>NUCLEOTIDE SEQUENCE [LARGE SCALE GENOMIC DNA]</scope>
    <source>
        <strain evidence="1 2">Foug A</strain>
    </source>
</reference>
<gene>
    <name evidence="1" type="ORF">SCLCIDRAFT_141881</name>
</gene>
<dbReference type="EMBL" id="KN822223">
    <property type="protein sequence ID" value="KIM52125.1"/>
    <property type="molecule type" value="Genomic_DNA"/>
</dbReference>